<gene>
    <name evidence="2" type="ORF">AWC27_20040</name>
</gene>
<dbReference type="EMBL" id="LQPW01000019">
    <property type="protein sequence ID" value="ORX14228.1"/>
    <property type="molecule type" value="Genomic_DNA"/>
</dbReference>
<dbReference type="OrthoDB" id="9801162at2"/>
<keyword evidence="3" id="KW-1185">Reference proteome</keyword>
<feature type="domain" description="AB hydrolase-1" evidence="1">
    <location>
        <begin position="27"/>
        <end position="270"/>
    </location>
</feature>
<dbReference type="GO" id="GO:0016787">
    <property type="term" value="F:hydrolase activity"/>
    <property type="evidence" value="ECO:0007669"/>
    <property type="project" value="UniProtKB-KW"/>
</dbReference>
<dbReference type="AlphaFoldDB" id="A0A1X2F782"/>
<dbReference type="InterPro" id="IPR000639">
    <property type="entry name" value="Epox_hydrolase-like"/>
</dbReference>
<dbReference type="PRINTS" id="PR00412">
    <property type="entry name" value="EPOXHYDRLASE"/>
</dbReference>
<proteinExistence type="predicted"/>
<accession>A0A1X2F782</accession>
<name>A0A1X2F782_MYCSZ</name>
<dbReference type="PANTHER" id="PTHR46438:SF11">
    <property type="entry name" value="LIPASE-RELATED"/>
    <property type="match status" value="1"/>
</dbReference>
<dbReference type="SUPFAM" id="SSF53474">
    <property type="entry name" value="alpha/beta-Hydrolases"/>
    <property type="match status" value="1"/>
</dbReference>
<dbReference type="PANTHER" id="PTHR46438">
    <property type="entry name" value="ALPHA/BETA-HYDROLASES SUPERFAMILY PROTEIN"/>
    <property type="match status" value="1"/>
</dbReference>
<sequence length="290" mass="31200">MSTATLSERTIVVAGKPIFIAETGSGPAVVMLHGGGPGASGVSNFSRNIDALAQQFRVIVPDMPGYGRSAKGVDRQDPFGYLADKIRGLLDELGIETAHLVGNSYGGAAALRLALDTPDRVDKLVLMGPGGIGTTRGAPTAGLKSLLSYYGGAGPSRQKLESFIRNYLVYEGASVPDELIDLRYTASIDPEVIANPPLQRPSGVSALRTLWRMDFTRDKRLKDLQTPTLVLWGRDDKVNRPAGGPVLLNSMPNAQLVMTADTGHWMQWERAELFNWLVAEFLSASSRFAS</sequence>
<dbReference type="InterPro" id="IPR029058">
    <property type="entry name" value="AB_hydrolase_fold"/>
</dbReference>
<protein>
    <submittedName>
        <fullName evidence="2">2-hydroxy-6-ketonona-2,4-dienedioic acid hydrolase</fullName>
    </submittedName>
</protein>
<evidence type="ECO:0000313" key="2">
    <source>
        <dbReference type="EMBL" id="ORX14228.1"/>
    </source>
</evidence>
<comment type="caution">
    <text evidence="2">The sequence shown here is derived from an EMBL/GenBank/DDBJ whole genome shotgun (WGS) entry which is preliminary data.</text>
</comment>
<organism evidence="2 3">
    <name type="scientific">Mycobacterium szulgai</name>
    <dbReference type="NCBI Taxonomy" id="1787"/>
    <lineage>
        <taxon>Bacteria</taxon>
        <taxon>Bacillati</taxon>
        <taxon>Actinomycetota</taxon>
        <taxon>Actinomycetes</taxon>
        <taxon>Mycobacteriales</taxon>
        <taxon>Mycobacteriaceae</taxon>
        <taxon>Mycobacterium</taxon>
    </lineage>
</organism>
<dbReference type="RefSeq" id="WP_085669476.1">
    <property type="nucleotide sequence ID" value="NZ_JACKRU010000752.1"/>
</dbReference>
<keyword evidence="2" id="KW-0378">Hydrolase</keyword>
<evidence type="ECO:0000259" key="1">
    <source>
        <dbReference type="Pfam" id="PF00561"/>
    </source>
</evidence>
<dbReference type="PRINTS" id="PR00111">
    <property type="entry name" value="ABHYDROLASE"/>
</dbReference>
<reference evidence="2 3" key="1">
    <citation type="submission" date="2016-01" db="EMBL/GenBank/DDBJ databases">
        <title>The new phylogeny of the genus Mycobacterium.</title>
        <authorList>
            <person name="Tarcisio F."/>
            <person name="Conor M."/>
            <person name="Antonella G."/>
            <person name="Elisabetta G."/>
            <person name="Giulia F.S."/>
            <person name="Sara T."/>
            <person name="Anna F."/>
            <person name="Clotilde B."/>
            <person name="Roberto B."/>
            <person name="Veronica D.S."/>
            <person name="Fabio R."/>
            <person name="Monica P."/>
            <person name="Olivier J."/>
            <person name="Enrico T."/>
            <person name="Nicola S."/>
        </authorList>
    </citation>
    <scope>NUCLEOTIDE SEQUENCE [LARGE SCALE GENOMIC DNA]</scope>
    <source>
        <strain evidence="2 3">DSM 44166</strain>
    </source>
</reference>
<evidence type="ECO:0000313" key="3">
    <source>
        <dbReference type="Proteomes" id="UP000193317"/>
    </source>
</evidence>
<dbReference type="Gene3D" id="3.40.50.1820">
    <property type="entry name" value="alpha/beta hydrolase"/>
    <property type="match status" value="1"/>
</dbReference>
<dbReference type="InterPro" id="IPR000073">
    <property type="entry name" value="AB_hydrolase_1"/>
</dbReference>
<dbReference type="Pfam" id="PF00561">
    <property type="entry name" value="Abhydrolase_1"/>
    <property type="match status" value="1"/>
</dbReference>
<dbReference type="Proteomes" id="UP000193317">
    <property type="component" value="Unassembled WGS sequence"/>
</dbReference>